<dbReference type="OrthoDB" id="196165at2759"/>
<feature type="compositionally biased region" description="Polar residues" evidence="3">
    <location>
        <begin position="915"/>
        <end position="930"/>
    </location>
</feature>
<dbReference type="Proteomes" id="UP000310066">
    <property type="component" value="Unassembled WGS sequence"/>
</dbReference>
<feature type="compositionally biased region" description="Basic and acidic residues" evidence="3">
    <location>
        <begin position="631"/>
        <end position="640"/>
    </location>
</feature>
<feature type="compositionally biased region" description="Acidic residues" evidence="3">
    <location>
        <begin position="1218"/>
        <end position="1227"/>
    </location>
</feature>
<feature type="compositionally biased region" description="Basic and acidic residues" evidence="3">
    <location>
        <begin position="879"/>
        <end position="889"/>
    </location>
</feature>
<feature type="compositionally biased region" description="Polar residues" evidence="3">
    <location>
        <begin position="1029"/>
        <end position="1038"/>
    </location>
</feature>
<dbReference type="InterPro" id="IPR011042">
    <property type="entry name" value="6-blade_b-propeller_TolB-like"/>
</dbReference>
<dbReference type="Gene3D" id="2.120.10.30">
    <property type="entry name" value="TolB, C-terminal domain"/>
    <property type="match status" value="1"/>
</dbReference>
<dbReference type="SUPFAM" id="SSF50044">
    <property type="entry name" value="SH3-domain"/>
    <property type="match status" value="1"/>
</dbReference>
<name>A0A4U0UYS8_9PEZI</name>
<evidence type="ECO:0000259" key="4">
    <source>
        <dbReference type="PROSITE" id="PS50002"/>
    </source>
</evidence>
<feature type="compositionally biased region" description="Acidic residues" evidence="3">
    <location>
        <begin position="1184"/>
        <end position="1193"/>
    </location>
</feature>
<feature type="compositionally biased region" description="Low complexity" evidence="3">
    <location>
        <begin position="1264"/>
        <end position="1288"/>
    </location>
</feature>
<dbReference type="InterPro" id="IPR013658">
    <property type="entry name" value="SGL"/>
</dbReference>
<dbReference type="PANTHER" id="PTHR47775:SF1">
    <property type="entry name" value="BUD SITE SELECTION PROTEIN 14"/>
    <property type="match status" value="1"/>
</dbReference>
<feature type="compositionally biased region" description="Basic and acidic residues" evidence="3">
    <location>
        <begin position="933"/>
        <end position="947"/>
    </location>
</feature>
<protein>
    <recommendedName>
        <fullName evidence="4">SH3 domain-containing protein</fullName>
    </recommendedName>
</protein>
<dbReference type="Pfam" id="PF08450">
    <property type="entry name" value="SGL"/>
    <property type="match status" value="1"/>
</dbReference>
<dbReference type="GO" id="GO:0008104">
    <property type="term" value="P:intracellular protein localization"/>
    <property type="evidence" value="ECO:0007669"/>
    <property type="project" value="TreeGrafter"/>
</dbReference>
<evidence type="ECO:0000256" key="2">
    <source>
        <dbReference type="PROSITE-ProRule" id="PRU00192"/>
    </source>
</evidence>
<feature type="domain" description="SH3" evidence="4">
    <location>
        <begin position="670"/>
        <end position="729"/>
    </location>
</feature>
<feature type="region of interest" description="Disordered" evidence="3">
    <location>
        <begin position="904"/>
        <end position="1288"/>
    </location>
</feature>
<feature type="compositionally biased region" description="Basic and acidic residues" evidence="3">
    <location>
        <begin position="819"/>
        <end position="834"/>
    </location>
</feature>
<feature type="region of interest" description="Disordered" evidence="3">
    <location>
        <begin position="386"/>
        <end position="497"/>
    </location>
</feature>
<keyword evidence="1 2" id="KW-0728">SH3 domain</keyword>
<feature type="compositionally biased region" description="Low complexity" evidence="3">
    <location>
        <begin position="470"/>
        <end position="485"/>
    </location>
</feature>
<feature type="region of interest" description="Disordered" evidence="3">
    <location>
        <begin position="322"/>
        <end position="357"/>
    </location>
</feature>
<evidence type="ECO:0000313" key="6">
    <source>
        <dbReference type="Proteomes" id="UP000310066"/>
    </source>
</evidence>
<dbReference type="InterPro" id="IPR036028">
    <property type="entry name" value="SH3-like_dom_sf"/>
</dbReference>
<feature type="compositionally biased region" description="Polar residues" evidence="3">
    <location>
        <begin position="454"/>
        <end position="469"/>
    </location>
</feature>
<dbReference type="InterPro" id="IPR053039">
    <property type="entry name" value="Polarity_Bud-Selection_Reg"/>
</dbReference>
<feature type="compositionally biased region" description="Basic and acidic residues" evidence="3">
    <location>
        <begin position="1205"/>
        <end position="1217"/>
    </location>
</feature>
<dbReference type="SMART" id="SM00326">
    <property type="entry name" value="SH3"/>
    <property type="match status" value="1"/>
</dbReference>
<organism evidence="5 6">
    <name type="scientific">Friedmanniomyces endolithicus</name>
    <dbReference type="NCBI Taxonomy" id="329885"/>
    <lineage>
        <taxon>Eukaryota</taxon>
        <taxon>Fungi</taxon>
        <taxon>Dikarya</taxon>
        <taxon>Ascomycota</taxon>
        <taxon>Pezizomycotina</taxon>
        <taxon>Dothideomycetes</taxon>
        <taxon>Dothideomycetidae</taxon>
        <taxon>Mycosphaerellales</taxon>
        <taxon>Teratosphaeriaceae</taxon>
        <taxon>Friedmanniomyces</taxon>
    </lineage>
</organism>
<sequence>MVNITHVDLLRLASSIPYAQQLQSIANASTEQISFISYDPSFVTDILGPNVSQQLVAHTDWVAFHEAGVYNIATGKLYATSNWNGSFENPINVTAIDIHNGNTIESIRYEHLAEANGGAAFYPVGTPANSSAGQQIVFCDEGDFTNPAGLVLVDPAKNTSRVLLNNFLGRNFTSINDIEQHYHTGDLWFTDVPYGYWQYFRPAPVIRYQVYRFEPNTGVVQAVADGFNAPNGFEFSPDFKYAYVTDTGSHTFPNKDNLTDPATIYRFDITDDGKRLHNRQVFAYSDVGFPDGIHTDTNGNVFSGSGIRKASYSANTLDLQDEHNPSAAEHQKRPAQDGLAPHQASEVHHVLRERHSEEQSLADAWNITGSLIEDPGAIDAAQANHQASNGTHQNGEEGGEGGESEAEGDDDMMDRISSSPSIDDGGYTLHSSPPSTGGMAKTHRSRLWPKRESSLSPTPANTPTREIFNSSTASACSTADSSPPSIDQRLSVSPLGQSAEHGMQYHLSEHHHTGRYGRFRETGLDEVSNTDDIGDQSSRIGTYVEDDGRSESSVHVRTDLRPIESPFRAHFFTRSLSAVRNTPPSISSIDSLDLAAVLLPLDDPLLDSPPSPIGSSNDSWESTTTDSDLSSYREDHRGNNDDAEDAFLSLDPRFVDVGWGGECLRETEDIDFEFVYALHTFVATVEGQANATKGDTMVLLDDSNSYWWLVRVVKDASYLPAEHIETPTERLARLNKHRNIDLSATMLSDNSEKSRNPLNKVLRRRNAKTVQFAAPTYVEASDYDYSSDEDEQAMIDPYQTAAVATAPVAEPQHKIHSEEAAAVETRAEDGEERAGTPNRGSFDREQAATHTPSIDEPQLSPKLVDKTEAAPLKSKKGRNRDSFLKDETETRKITLTPGLLREDSVSLKSVSSESTRNGSTENLVKTTSPPDQAAKKDTKEKKKDKPKGGMLSGLFKSKKKEKKPRDEAGPESDVEKSSLEMKRAESPRGRPANGNGSSAPLEKGSAGVAGIVPDVQTKAPPSRGKLQKQPPSQTSSPVRETAKPGGAFVAELQGSEVAHEMASGQEAKFTDASRRPEEQMGQQQQQREGAGALSTIKDMLSPSTSAEGKPQKAKRIKQRTELDDFDSADEEGHSPNPFVEQEELRQRDGGAAKERLSESPVEITPGTFMNMHGTEIVHIPTPGGEDDEEEDPMESLTSSPAIVEHPVEHERGQRDMQEAEEEEDDEATPTALVSRSPQPPTTIGTTETARHKSTGLPSRELSGDHSSTTTTDSSQLLSPTSHYPSTTTPNINQLAWSDSSLRAWLDDGTELRDMLTLIHAKPEGVEAVGPEHPMMAGLYVEQRRGVEKMMGELDGLLSGYLERKGIALG</sequence>
<feature type="compositionally biased region" description="Acidic residues" evidence="3">
    <location>
        <begin position="397"/>
        <end position="412"/>
    </location>
</feature>
<evidence type="ECO:0000256" key="3">
    <source>
        <dbReference type="SAM" id="MobiDB-lite"/>
    </source>
</evidence>
<feature type="compositionally biased region" description="Basic and acidic residues" evidence="3">
    <location>
        <begin position="1068"/>
        <end position="1078"/>
    </location>
</feature>
<comment type="caution">
    <text evidence="5">The sequence shown here is derived from an EMBL/GenBank/DDBJ whole genome shotgun (WGS) entry which is preliminary data.</text>
</comment>
<reference evidence="5 6" key="1">
    <citation type="submission" date="2017-03" db="EMBL/GenBank/DDBJ databases">
        <title>Genomes of endolithic fungi from Antarctica.</title>
        <authorList>
            <person name="Coleine C."/>
            <person name="Masonjones S."/>
            <person name="Stajich J.E."/>
        </authorList>
    </citation>
    <scope>NUCLEOTIDE SEQUENCE [LARGE SCALE GENOMIC DNA]</scope>
    <source>
        <strain evidence="5 6">CCFEE 5311</strain>
    </source>
</reference>
<feature type="compositionally biased region" description="Basic and acidic residues" evidence="3">
    <location>
        <begin position="1142"/>
        <end position="1157"/>
    </location>
</feature>
<dbReference type="PANTHER" id="PTHR47775">
    <property type="entry name" value="BUD SITE SELECTION PROTEIN 14"/>
    <property type="match status" value="1"/>
</dbReference>
<dbReference type="GO" id="GO:0030950">
    <property type="term" value="P:establishment or maintenance of actin cytoskeleton polarity"/>
    <property type="evidence" value="ECO:0007669"/>
    <property type="project" value="TreeGrafter"/>
</dbReference>
<dbReference type="SUPFAM" id="SSF63829">
    <property type="entry name" value="Calcium-dependent phosphotriesterase"/>
    <property type="match status" value="1"/>
</dbReference>
<feature type="compositionally biased region" description="Low complexity" evidence="3">
    <location>
        <begin position="1079"/>
        <end position="1091"/>
    </location>
</feature>
<evidence type="ECO:0000313" key="5">
    <source>
        <dbReference type="EMBL" id="TKA41391.1"/>
    </source>
</evidence>
<dbReference type="GO" id="GO:0015630">
    <property type="term" value="C:microtubule cytoskeleton"/>
    <property type="evidence" value="ECO:0007669"/>
    <property type="project" value="TreeGrafter"/>
</dbReference>
<dbReference type="InterPro" id="IPR001452">
    <property type="entry name" value="SH3_domain"/>
</dbReference>
<proteinExistence type="predicted"/>
<feature type="compositionally biased region" description="Polar residues" evidence="3">
    <location>
        <begin position="613"/>
        <end position="630"/>
    </location>
</feature>
<dbReference type="STRING" id="329885.A0A4U0UYS8"/>
<feature type="compositionally biased region" description="Basic and acidic residues" evidence="3">
    <location>
        <begin position="322"/>
        <end position="335"/>
    </location>
</feature>
<feature type="compositionally biased region" description="Basic and acidic residues" evidence="3">
    <location>
        <begin position="963"/>
        <end position="988"/>
    </location>
</feature>
<dbReference type="GO" id="GO:0051286">
    <property type="term" value="C:cell tip"/>
    <property type="evidence" value="ECO:0007669"/>
    <property type="project" value="TreeGrafter"/>
</dbReference>
<dbReference type="FunFam" id="2.30.30.40:FF:000035">
    <property type="entry name" value="SH3 domain containing protein"/>
    <property type="match status" value="1"/>
</dbReference>
<feature type="compositionally biased region" description="Basic and acidic residues" evidence="3">
    <location>
        <begin position="345"/>
        <end position="357"/>
    </location>
</feature>
<dbReference type="EMBL" id="NAJP01000028">
    <property type="protein sequence ID" value="TKA41391.1"/>
    <property type="molecule type" value="Genomic_DNA"/>
</dbReference>
<feature type="region of interest" description="Disordered" evidence="3">
    <location>
        <begin position="819"/>
        <end position="889"/>
    </location>
</feature>
<feature type="region of interest" description="Disordered" evidence="3">
    <location>
        <begin position="607"/>
        <end position="643"/>
    </location>
</feature>
<accession>A0A4U0UYS8</accession>
<dbReference type="PROSITE" id="PS50002">
    <property type="entry name" value="SH3"/>
    <property type="match status" value="1"/>
</dbReference>
<feature type="compositionally biased region" description="Polar residues" evidence="3">
    <location>
        <begin position="1231"/>
        <end position="1247"/>
    </location>
</feature>
<evidence type="ECO:0000256" key="1">
    <source>
        <dbReference type="ARBA" id="ARBA00022443"/>
    </source>
</evidence>
<gene>
    <name evidence="5" type="ORF">B0A54_06293</name>
</gene>